<accession>X1VRF5</accession>
<evidence type="ECO:0000313" key="2">
    <source>
        <dbReference type="EMBL" id="GAJ23077.1"/>
    </source>
</evidence>
<dbReference type="InterPro" id="IPR010994">
    <property type="entry name" value="RuvA_2-like"/>
</dbReference>
<dbReference type="InterPro" id="IPR051675">
    <property type="entry name" value="Endo/Exo/Phosphatase_dom_1"/>
</dbReference>
<dbReference type="Gene3D" id="1.10.150.320">
    <property type="entry name" value="Photosystem II 12 kDa extrinsic protein"/>
    <property type="match status" value="1"/>
</dbReference>
<organism evidence="2">
    <name type="scientific">marine sediment metagenome</name>
    <dbReference type="NCBI Taxonomy" id="412755"/>
    <lineage>
        <taxon>unclassified sequences</taxon>
        <taxon>metagenomes</taxon>
        <taxon>ecological metagenomes</taxon>
    </lineage>
</organism>
<dbReference type="AlphaFoldDB" id="X1VRF5"/>
<feature type="domain" description="Helix-hairpin-helix DNA-binding motif class 1" evidence="1">
    <location>
        <begin position="24"/>
        <end position="43"/>
    </location>
</feature>
<dbReference type="GO" id="GO:0015627">
    <property type="term" value="C:type II protein secretion system complex"/>
    <property type="evidence" value="ECO:0007669"/>
    <property type="project" value="TreeGrafter"/>
</dbReference>
<dbReference type="PANTHER" id="PTHR21180:SF32">
    <property type="entry name" value="ENDONUCLEASE_EXONUCLEASE_PHOSPHATASE FAMILY DOMAIN-CONTAINING PROTEIN 1"/>
    <property type="match status" value="1"/>
</dbReference>
<dbReference type="EMBL" id="BARW01037158">
    <property type="protein sequence ID" value="GAJ23077.1"/>
    <property type="molecule type" value="Genomic_DNA"/>
</dbReference>
<dbReference type="PANTHER" id="PTHR21180">
    <property type="entry name" value="ENDONUCLEASE/EXONUCLEASE/PHOSPHATASE FAMILY DOMAIN-CONTAINING PROTEIN 1"/>
    <property type="match status" value="1"/>
</dbReference>
<feature type="domain" description="Helix-hairpin-helix DNA-binding motif class 1" evidence="1">
    <location>
        <begin position="54"/>
        <end position="73"/>
    </location>
</feature>
<gene>
    <name evidence="2" type="ORF">S12H4_57446</name>
</gene>
<dbReference type="GO" id="GO:0003677">
    <property type="term" value="F:DNA binding"/>
    <property type="evidence" value="ECO:0007669"/>
    <property type="project" value="InterPro"/>
</dbReference>
<dbReference type="InterPro" id="IPR003583">
    <property type="entry name" value="Hlx-hairpin-Hlx_DNA-bd_motif"/>
</dbReference>
<dbReference type="GO" id="GO:0006281">
    <property type="term" value="P:DNA repair"/>
    <property type="evidence" value="ECO:0007669"/>
    <property type="project" value="InterPro"/>
</dbReference>
<protein>
    <recommendedName>
        <fullName evidence="1">Helix-hairpin-helix DNA-binding motif class 1 domain-containing protein</fullName>
    </recommendedName>
</protein>
<dbReference type="Pfam" id="PF12836">
    <property type="entry name" value="HHH_3"/>
    <property type="match status" value="1"/>
</dbReference>
<comment type="caution">
    <text evidence="2">The sequence shown here is derived from an EMBL/GenBank/DDBJ whole genome shotgun (WGS) entry which is preliminary data.</text>
</comment>
<dbReference type="NCBIfam" id="TIGR00426">
    <property type="entry name" value="competence protein ComEA helix-hairpin-helix repeat region"/>
    <property type="match status" value="1"/>
</dbReference>
<dbReference type="InterPro" id="IPR004509">
    <property type="entry name" value="Competence_ComEA_HhH"/>
</dbReference>
<name>X1VRF5_9ZZZZ</name>
<sequence>MQFTVMPVYLIAEEKINLNTATLEELTKLQRIGPVYAQRIIDYREAYGPFEKIEDLMKVKGIGPKTFNANKDMITVE</sequence>
<dbReference type="SMART" id="SM00278">
    <property type="entry name" value="HhH1"/>
    <property type="match status" value="2"/>
</dbReference>
<proteinExistence type="predicted"/>
<dbReference type="SUPFAM" id="SSF47781">
    <property type="entry name" value="RuvA domain 2-like"/>
    <property type="match status" value="1"/>
</dbReference>
<evidence type="ECO:0000259" key="1">
    <source>
        <dbReference type="SMART" id="SM00278"/>
    </source>
</evidence>
<reference evidence="2" key="1">
    <citation type="journal article" date="2014" name="Front. Microbiol.">
        <title>High frequency of phylogenetically diverse reductive dehalogenase-homologous genes in deep subseafloor sedimentary metagenomes.</title>
        <authorList>
            <person name="Kawai M."/>
            <person name="Futagami T."/>
            <person name="Toyoda A."/>
            <person name="Takaki Y."/>
            <person name="Nishi S."/>
            <person name="Hori S."/>
            <person name="Arai W."/>
            <person name="Tsubouchi T."/>
            <person name="Morono Y."/>
            <person name="Uchiyama I."/>
            <person name="Ito T."/>
            <person name="Fujiyama A."/>
            <person name="Inagaki F."/>
            <person name="Takami H."/>
        </authorList>
    </citation>
    <scope>NUCLEOTIDE SEQUENCE</scope>
    <source>
        <strain evidence="2">Expedition CK06-06</strain>
    </source>
</reference>
<dbReference type="GO" id="GO:0015628">
    <property type="term" value="P:protein secretion by the type II secretion system"/>
    <property type="evidence" value="ECO:0007669"/>
    <property type="project" value="TreeGrafter"/>
</dbReference>